<accession>A0A1K0IHF5</accession>
<protein>
    <submittedName>
        <fullName evidence="1">Uncharacterized protein</fullName>
    </submittedName>
</protein>
<reference evidence="1" key="1">
    <citation type="submission" date="2016-09" db="EMBL/GenBank/DDBJ databases">
        <authorList>
            <person name="Capua I."/>
            <person name="De Benedictis P."/>
            <person name="Joannis T."/>
            <person name="Lombin L.H."/>
            <person name="Cattoli G."/>
        </authorList>
    </citation>
    <scope>NUCLEOTIDE SEQUENCE</scope>
    <source>
        <strain evidence="1">B9</strain>
    </source>
</reference>
<organism evidence="1">
    <name type="scientific">Cupriavidus necator</name>
    <name type="common">Alcaligenes eutrophus</name>
    <name type="synonym">Ralstonia eutropha</name>
    <dbReference type="NCBI Taxonomy" id="106590"/>
    <lineage>
        <taxon>Bacteria</taxon>
        <taxon>Pseudomonadati</taxon>
        <taxon>Pseudomonadota</taxon>
        <taxon>Betaproteobacteria</taxon>
        <taxon>Burkholderiales</taxon>
        <taxon>Burkholderiaceae</taxon>
        <taxon>Cupriavidus</taxon>
    </lineage>
</organism>
<proteinExistence type="predicted"/>
<evidence type="ECO:0000313" key="1">
    <source>
        <dbReference type="EMBL" id="SCU76433.1"/>
    </source>
</evidence>
<dbReference type="SUPFAM" id="SSF56091">
    <property type="entry name" value="DNA ligase/mRNA capping enzyme, catalytic domain"/>
    <property type="match status" value="1"/>
</dbReference>
<dbReference type="AlphaFoldDB" id="A0A1K0IHF5"/>
<dbReference type="Gene3D" id="3.30.1490.70">
    <property type="match status" value="1"/>
</dbReference>
<name>A0A1K0IHF5_CUPNE</name>
<dbReference type="EMBL" id="FMSH01000238">
    <property type="protein sequence ID" value="SCU76433.1"/>
    <property type="molecule type" value="Genomic_DNA"/>
</dbReference>
<gene>
    <name evidence="1" type="ORF">CNECB9_3120006</name>
</gene>
<sequence length="48" mass="5343">MAVRPCALTGVEGVVGKRAGSLYQDGERSREWMKIKRPGAVPPQRFTR</sequence>